<dbReference type="Proteomes" id="UP001596298">
    <property type="component" value="Unassembled WGS sequence"/>
</dbReference>
<proteinExistence type="inferred from homology"/>
<dbReference type="EMBL" id="JBHSWH010000001">
    <property type="protein sequence ID" value="MFC6707164.1"/>
    <property type="molecule type" value="Genomic_DNA"/>
</dbReference>
<reference evidence="4" key="1">
    <citation type="journal article" date="2019" name="Int. J. Syst. Evol. Microbiol.">
        <title>The Global Catalogue of Microorganisms (GCM) 10K type strain sequencing project: providing services to taxonomists for standard genome sequencing and annotation.</title>
        <authorList>
            <consortium name="The Broad Institute Genomics Platform"/>
            <consortium name="The Broad Institute Genome Sequencing Center for Infectious Disease"/>
            <person name="Wu L."/>
            <person name="Ma J."/>
        </authorList>
    </citation>
    <scope>NUCLEOTIDE SEQUENCE [LARGE SCALE GENOMIC DNA]</scope>
    <source>
        <strain evidence="4">CCUG 58127</strain>
    </source>
</reference>
<dbReference type="RefSeq" id="WP_382403832.1">
    <property type="nucleotide sequence ID" value="NZ_JBHSWH010000001.1"/>
</dbReference>
<comment type="similarity">
    <text evidence="1">Belongs to the enoyl-CoA hydratase/isomerase family.</text>
</comment>
<dbReference type="PANTHER" id="PTHR43664:SF1">
    <property type="entry name" value="BETA-METHYLMALYL-COA DEHYDRATASE"/>
    <property type="match status" value="1"/>
</dbReference>
<dbReference type="Gene3D" id="3.10.129.10">
    <property type="entry name" value="Hotdog Thioesterase"/>
    <property type="match status" value="1"/>
</dbReference>
<evidence type="ECO:0000256" key="1">
    <source>
        <dbReference type="ARBA" id="ARBA00005254"/>
    </source>
</evidence>
<dbReference type="InterPro" id="IPR029069">
    <property type="entry name" value="HotDog_dom_sf"/>
</dbReference>
<keyword evidence="4" id="KW-1185">Reference proteome</keyword>
<dbReference type="PANTHER" id="PTHR43664">
    <property type="entry name" value="MONOAMINE OXIDASE-RELATED"/>
    <property type="match status" value="1"/>
</dbReference>
<protein>
    <submittedName>
        <fullName evidence="3">MaoC/PaaZ C-terminal domain-containing protein</fullName>
    </submittedName>
</protein>
<gene>
    <name evidence="3" type="ORF">ACFQDH_18360</name>
</gene>
<dbReference type="Pfam" id="PF01575">
    <property type="entry name" value="MaoC_dehydratas"/>
    <property type="match status" value="1"/>
</dbReference>
<sequence>MNGEESAQTGTPQLLSAEALPVGREISCGSYEVTEESIRDFASQWDPQYFHVDRARAADSDFGGLIASGLHAMSIYQRLVVTAFYQRYDVIAGRRFRQVNFLRPVRAGDVLTCTAIVQSVDPDKPGRSTVIIDGYLHNQDGKPVLELELDCLVRSQLPAVPD</sequence>
<organism evidence="3 4">
    <name type="scientific">Flexivirga alba</name>
    <dbReference type="NCBI Taxonomy" id="702742"/>
    <lineage>
        <taxon>Bacteria</taxon>
        <taxon>Bacillati</taxon>
        <taxon>Actinomycetota</taxon>
        <taxon>Actinomycetes</taxon>
        <taxon>Micrococcales</taxon>
        <taxon>Dermacoccaceae</taxon>
        <taxon>Flexivirga</taxon>
    </lineage>
</organism>
<name>A0ABW2AKR7_9MICO</name>
<evidence type="ECO:0000313" key="3">
    <source>
        <dbReference type="EMBL" id="MFC6707164.1"/>
    </source>
</evidence>
<evidence type="ECO:0000313" key="4">
    <source>
        <dbReference type="Proteomes" id="UP001596298"/>
    </source>
</evidence>
<accession>A0ABW2AKR7</accession>
<comment type="caution">
    <text evidence="3">The sequence shown here is derived from an EMBL/GenBank/DDBJ whole genome shotgun (WGS) entry which is preliminary data.</text>
</comment>
<dbReference type="InterPro" id="IPR052342">
    <property type="entry name" value="MCH/BMMD"/>
</dbReference>
<evidence type="ECO:0000259" key="2">
    <source>
        <dbReference type="Pfam" id="PF01575"/>
    </source>
</evidence>
<dbReference type="InterPro" id="IPR002539">
    <property type="entry name" value="MaoC-like_dom"/>
</dbReference>
<dbReference type="SUPFAM" id="SSF54637">
    <property type="entry name" value="Thioesterase/thiol ester dehydrase-isomerase"/>
    <property type="match status" value="1"/>
</dbReference>
<feature type="domain" description="MaoC-like" evidence="2">
    <location>
        <begin position="30"/>
        <end position="119"/>
    </location>
</feature>